<sequence>MGQPASLLCSAVWGGGAGFGNLPRAHPISSRFIYFSYVTGSLLAIALVMIPRVGGFAYVLSLCGPFKWTFLRNWPFLPLTPPHWFLQLEVMRLSLSGTKSLSWAVWSGAGIACSQGISPHFYPPHVNMASHIPLPQLLPLHATLPSPSQHPLNP</sequence>
<comment type="caution">
    <text evidence="1">The sequence shown here is derived from an EMBL/GenBank/DDBJ whole genome shotgun (WGS) entry which is preliminary data.</text>
</comment>
<organism evidence="1 2">
    <name type="scientific">Phyllostomus discolor</name>
    <name type="common">pale spear-nosed bat</name>
    <dbReference type="NCBI Taxonomy" id="89673"/>
    <lineage>
        <taxon>Eukaryota</taxon>
        <taxon>Metazoa</taxon>
        <taxon>Chordata</taxon>
        <taxon>Craniata</taxon>
        <taxon>Vertebrata</taxon>
        <taxon>Euteleostomi</taxon>
        <taxon>Mammalia</taxon>
        <taxon>Eutheria</taxon>
        <taxon>Laurasiatheria</taxon>
        <taxon>Chiroptera</taxon>
        <taxon>Yangochiroptera</taxon>
        <taxon>Phyllostomidae</taxon>
        <taxon>Phyllostominae</taxon>
        <taxon>Phyllostomus</taxon>
    </lineage>
</organism>
<accession>A0A834EJT1</accession>
<dbReference type="Proteomes" id="UP000664940">
    <property type="component" value="Unassembled WGS sequence"/>
</dbReference>
<protein>
    <submittedName>
        <fullName evidence="1">Uncharacterized protein</fullName>
    </submittedName>
</protein>
<proteinExistence type="predicted"/>
<dbReference type="AlphaFoldDB" id="A0A834EJT1"/>
<dbReference type="EMBL" id="JABVXQ010000003">
    <property type="protein sequence ID" value="KAF6119876.1"/>
    <property type="molecule type" value="Genomic_DNA"/>
</dbReference>
<evidence type="ECO:0000313" key="2">
    <source>
        <dbReference type="Proteomes" id="UP000664940"/>
    </source>
</evidence>
<name>A0A834EJT1_9CHIR</name>
<gene>
    <name evidence="1" type="ORF">HJG60_010259</name>
</gene>
<evidence type="ECO:0000313" key="1">
    <source>
        <dbReference type="EMBL" id="KAF6119876.1"/>
    </source>
</evidence>
<reference evidence="1 2" key="1">
    <citation type="journal article" date="2020" name="Nature">
        <title>Six reference-quality genomes reveal evolution of bat adaptations.</title>
        <authorList>
            <person name="Jebb D."/>
            <person name="Huang Z."/>
            <person name="Pippel M."/>
            <person name="Hughes G.M."/>
            <person name="Lavrichenko K."/>
            <person name="Devanna P."/>
            <person name="Winkler S."/>
            <person name="Jermiin L.S."/>
            <person name="Skirmuntt E.C."/>
            <person name="Katzourakis A."/>
            <person name="Burkitt-Gray L."/>
            <person name="Ray D.A."/>
            <person name="Sullivan K.A.M."/>
            <person name="Roscito J.G."/>
            <person name="Kirilenko B.M."/>
            <person name="Davalos L.M."/>
            <person name="Corthals A.P."/>
            <person name="Power M.L."/>
            <person name="Jones G."/>
            <person name="Ransome R.D."/>
            <person name="Dechmann D.K.N."/>
            <person name="Locatelli A.G."/>
            <person name="Puechmaille S.J."/>
            <person name="Fedrigo O."/>
            <person name="Jarvis E.D."/>
            <person name="Hiller M."/>
            <person name="Vernes S.C."/>
            <person name="Myers E.W."/>
            <person name="Teeling E.C."/>
        </authorList>
    </citation>
    <scope>NUCLEOTIDE SEQUENCE [LARGE SCALE GENOMIC DNA]</scope>
    <source>
        <strain evidence="1">Bat1K_MPI-CBG_1</strain>
    </source>
</reference>